<evidence type="ECO:0000313" key="2">
    <source>
        <dbReference type="EMBL" id="KAJ1199102.1"/>
    </source>
</evidence>
<protein>
    <submittedName>
        <fullName evidence="2">Uncharacterized protein</fullName>
    </submittedName>
</protein>
<feature type="region of interest" description="Disordered" evidence="1">
    <location>
        <begin position="83"/>
        <end position="169"/>
    </location>
</feature>
<feature type="region of interest" description="Disordered" evidence="1">
    <location>
        <begin position="35"/>
        <end position="69"/>
    </location>
</feature>
<proteinExistence type="predicted"/>
<evidence type="ECO:0000256" key="1">
    <source>
        <dbReference type="SAM" id="MobiDB-lite"/>
    </source>
</evidence>
<evidence type="ECO:0000313" key="3">
    <source>
        <dbReference type="Proteomes" id="UP001066276"/>
    </source>
</evidence>
<dbReference type="EMBL" id="JANPWB010000003">
    <property type="protein sequence ID" value="KAJ1199102.1"/>
    <property type="molecule type" value="Genomic_DNA"/>
</dbReference>
<dbReference type="Proteomes" id="UP001066276">
    <property type="component" value="Chromosome 2_1"/>
</dbReference>
<keyword evidence="3" id="KW-1185">Reference proteome</keyword>
<gene>
    <name evidence="2" type="ORF">NDU88_002940</name>
</gene>
<organism evidence="2 3">
    <name type="scientific">Pleurodeles waltl</name>
    <name type="common">Iberian ribbed newt</name>
    <dbReference type="NCBI Taxonomy" id="8319"/>
    <lineage>
        <taxon>Eukaryota</taxon>
        <taxon>Metazoa</taxon>
        <taxon>Chordata</taxon>
        <taxon>Craniata</taxon>
        <taxon>Vertebrata</taxon>
        <taxon>Euteleostomi</taxon>
        <taxon>Amphibia</taxon>
        <taxon>Batrachia</taxon>
        <taxon>Caudata</taxon>
        <taxon>Salamandroidea</taxon>
        <taxon>Salamandridae</taxon>
        <taxon>Pleurodelinae</taxon>
        <taxon>Pleurodeles</taxon>
    </lineage>
</organism>
<accession>A0AAV7VCL0</accession>
<reference evidence="2" key="1">
    <citation type="journal article" date="2022" name="bioRxiv">
        <title>Sequencing and chromosome-scale assembly of the giantPleurodeles waltlgenome.</title>
        <authorList>
            <person name="Brown T."/>
            <person name="Elewa A."/>
            <person name="Iarovenko S."/>
            <person name="Subramanian E."/>
            <person name="Araus A.J."/>
            <person name="Petzold A."/>
            <person name="Susuki M."/>
            <person name="Suzuki K.-i.T."/>
            <person name="Hayashi T."/>
            <person name="Toyoda A."/>
            <person name="Oliveira C."/>
            <person name="Osipova E."/>
            <person name="Leigh N.D."/>
            <person name="Simon A."/>
            <person name="Yun M.H."/>
        </authorList>
    </citation>
    <scope>NUCLEOTIDE SEQUENCE</scope>
    <source>
        <strain evidence="2">20211129_DDA</strain>
        <tissue evidence="2">Liver</tissue>
    </source>
</reference>
<dbReference type="AlphaFoldDB" id="A0AAV7VCL0"/>
<feature type="region of interest" description="Disordered" evidence="1">
    <location>
        <begin position="190"/>
        <end position="212"/>
    </location>
</feature>
<name>A0AAV7VCL0_PLEWA</name>
<comment type="caution">
    <text evidence="2">The sequence shown here is derived from an EMBL/GenBank/DDBJ whole genome shotgun (WGS) entry which is preliminary data.</text>
</comment>
<sequence>MAGSWAGQDHGLRLDLPAPVCLQLCLFRTWRTECQGSPEQQGPTEPHRHGAAEKFAAPQRTASARCGEQQAYLQQARRFTAREEATTRSKDWNLNQIRGLGGVEGQSQEEHDNDRPGNANKDDDEPPSEAKKWQRNTSRGMKKGDKRDASELPEAGVPGPSKRAKANNGEQISMIVQECLKSMAPLLFASPGGACEPKGSRGGGFQWGHSQQ</sequence>